<name>A0ABP8MR99_9BACT</name>
<evidence type="ECO:0000259" key="3">
    <source>
        <dbReference type="PROSITE" id="PS50943"/>
    </source>
</evidence>
<protein>
    <recommendedName>
        <fullName evidence="3">HTH cro/C1-type domain-containing protein</fullName>
    </recommendedName>
</protein>
<reference evidence="5" key="1">
    <citation type="journal article" date="2019" name="Int. J. Syst. Evol. Microbiol.">
        <title>The Global Catalogue of Microorganisms (GCM) 10K type strain sequencing project: providing services to taxonomists for standard genome sequencing and annotation.</title>
        <authorList>
            <consortium name="The Broad Institute Genomics Platform"/>
            <consortium name="The Broad Institute Genome Sequencing Center for Infectious Disease"/>
            <person name="Wu L."/>
            <person name="Ma J."/>
        </authorList>
    </citation>
    <scope>NUCLEOTIDE SEQUENCE [LARGE SCALE GENOMIC DNA]</scope>
    <source>
        <strain evidence="5">JCM 31921</strain>
    </source>
</reference>
<evidence type="ECO:0000256" key="1">
    <source>
        <dbReference type="ARBA" id="ARBA00023125"/>
    </source>
</evidence>
<evidence type="ECO:0000313" key="5">
    <source>
        <dbReference type="Proteomes" id="UP001501410"/>
    </source>
</evidence>
<organism evidence="4 5">
    <name type="scientific">Rurimicrobium arvi</name>
    <dbReference type="NCBI Taxonomy" id="2049916"/>
    <lineage>
        <taxon>Bacteria</taxon>
        <taxon>Pseudomonadati</taxon>
        <taxon>Bacteroidota</taxon>
        <taxon>Chitinophagia</taxon>
        <taxon>Chitinophagales</taxon>
        <taxon>Chitinophagaceae</taxon>
        <taxon>Rurimicrobium</taxon>
    </lineage>
</organism>
<dbReference type="CDD" id="cd00093">
    <property type="entry name" value="HTH_XRE"/>
    <property type="match status" value="1"/>
</dbReference>
<feature type="domain" description="HTH cro/C1-type" evidence="3">
    <location>
        <begin position="12"/>
        <end position="66"/>
    </location>
</feature>
<proteinExistence type="predicted"/>
<dbReference type="PANTHER" id="PTHR46558">
    <property type="entry name" value="TRACRIPTIONAL REGULATORY PROTEIN-RELATED-RELATED"/>
    <property type="match status" value="1"/>
</dbReference>
<dbReference type="PANTHER" id="PTHR46558:SF4">
    <property type="entry name" value="DNA-BIDING PHAGE PROTEIN"/>
    <property type="match status" value="1"/>
</dbReference>
<keyword evidence="1" id="KW-0238">DNA-binding</keyword>
<dbReference type="PROSITE" id="PS50943">
    <property type="entry name" value="HTH_CROC1"/>
    <property type="match status" value="1"/>
</dbReference>
<gene>
    <name evidence="4" type="ORF">GCM10023092_12750</name>
</gene>
<dbReference type="RefSeq" id="WP_344824161.1">
    <property type="nucleotide sequence ID" value="NZ_BAABEZ010000018.1"/>
</dbReference>
<dbReference type="Proteomes" id="UP001501410">
    <property type="component" value="Unassembled WGS sequence"/>
</dbReference>
<accession>A0ABP8MR99</accession>
<keyword evidence="2" id="KW-0175">Coiled coil</keyword>
<dbReference type="Pfam" id="PF01381">
    <property type="entry name" value="HTH_3"/>
    <property type="match status" value="1"/>
</dbReference>
<keyword evidence="5" id="KW-1185">Reference proteome</keyword>
<sequence length="124" mass="14332">MKNKLCDVAWNLRKAREAKNFTQEYLAVQLDISATAYRNIENRHTQVSVRRLYEIANVLDISVVELLELSDQLKHSGPEAGTPERSAGTEPFLLTEKKQLEELTRQLADLVRRLSKQKRGKKRQ</sequence>
<dbReference type="EMBL" id="BAABEZ010000018">
    <property type="protein sequence ID" value="GAA4452991.1"/>
    <property type="molecule type" value="Genomic_DNA"/>
</dbReference>
<evidence type="ECO:0000256" key="2">
    <source>
        <dbReference type="SAM" id="Coils"/>
    </source>
</evidence>
<feature type="coiled-coil region" evidence="2">
    <location>
        <begin position="93"/>
        <end position="120"/>
    </location>
</feature>
<comment type="caution">
    <text evidence="4">The sequence shown here is derived from an EMBL/GenBank/DDBJ whole genome shotgun (WGS) entry which is preliminary data.</text>
</comment>
<dbReference type="SUPFAM" id="SSF47413">
    <property type="entry name" value="lambda repressor-like DNA-binding domains"/>
    <property type="match status" value="1"/>
</dbReference>
<dbReference type="SMART" id="SM00530">
    <property type="entry name" value="HTH_XRE"/>
    <property type="match status" value="1"/>
</dbReference>
<dbReference type="InterPro" id="IPR010982">
    <property type="entry name" value="Lambda_DNA-bd_dom_sf"/>
</dbReference>
<evidence type="ECO:0000313" key="4">
    <source>
        <dbReference type="EMBL" id="GAA4452991.1"/>
    </source>
</evidence>
<dbReference type="InterPro" id="IPR001387">
    <property type="entry name" value="Cro/C1-type_HTH"/>
</dbReference>
<dbReference type="Gene3D" id="1.10.260.40">
    <property type="entry name" value="lambda repressor-like DNA-binding domains"/>
    <property type="match status" value="1"/>
</dbReference>